<dbReference type="SUPFAM" id="SSF52172">
    <property type="entry name" value="CheY-like"/>
    <property type="match status" value="1"/>
</dbReference>
<keyword evidence="5" id="KW-1185">Reference proteome</keyword>
<evidence type="ECO:0000259" key="2">
    <source>
        <dbReference type="PROSITE" id="PS50110"/>
    </source>
</evidence>
<keyword evidence="1" id="KW-0597">Phosphoprotein</keyword>
<protein>
    <submittedName>
        <fullName evidence="4">DNA-binding response regulator</fullName>
    </submittedName>
</protein>
<organism evidence="4 5">
    <name type="scientific">Enterococcus florum</name>
    <dbReference type="NCBI Taxonomy" id="2480627"/>
    <lineage>
        <taxon>Bacteria</taxon>
        <taxon>Bacillati</taxon>
        <taxon>Bacillota</taxon>
        <taxon>Bacilli</taxon>
        <taxon>Lactobacillales</taxon>
        <taxon>Enterococcaceae</taxon>
        <taxon>Enterococcus</taxon>
    </lineage>
</organism>
<dbReference type="GO" id="GO:0003677">
    <property type="term" value="F:DNA binding"/>
    <property type="evidence" value="ECO:0007669"/>
    <property type="project" value="UniProtKB-KW"/>
</dbReference>
<dbReference type="OrthoDB" id="9808614at2"/>
<dbReference type="SMART" id="SM00448">
    <property type="entry name" value="REC"/>
    <property type="match status" value="1"/>
</dbReference>
<proteinExistence type="predicted"/>
<evidence type="ECO:0000313" key="4">
    <source>
        <dbReference type="EMBL" id="GCF93998.1"/>
    </source>
</evidence>
<keyword evidence="4" id="KW-0238">DNA-binding</keyword>
<comment type="caution">
    <text evidence="4">The sequence shown here is derived from an EMBL/GenBank/DDBJ whole genome shotgun (WGS) entry which is preliminary data.</text>
</comment>
<dbReference type="InterPro" id="IPR007492">
    <property type="entry name" value="LytTR_DNA-bd_dom"/>
</dbReference>
<dbReference type="PROSITE" id="PS50930">
    <property type="entry name" value="HTH_LYTTR"/>
    <property type="match status" value="1"/>
</dbReference>
<dbReference type="EMBL" id="BJCC01000014">
    <property type="protein sequence ID" value="GCF93998.1"/>
    <property type="molecule type" value="Genomic_DNA"/>
</dbReference>
<name>A0A4P5PDA3_9ENTE</name>
<dbReference type="InterPro" id="IPR046947">
    <property type="entry name" value="LytR-like"/>
</dbReference>
<feature type="domain" description="Response regulatory" evidence="2">
    <location>
        <begin position="3"/>
        <end position="121"/>
    </location>
</feature>
<dbReference type="Gene3D" id="3.40.50.2300">
    <property type="match status" value="1"/>
</dbReference>
<dbReference type="PANTHER" id="PTHR37299">
    <property type="entry name" value="TRANSCRIPTIONAL REGULATOR-RELATED"/>
    <property type="match status" value="1"/>
</dbReference>
<dbReference type="InterPro" id="IPR001789">
    <property type="entry name" value="Sig_transdc_resp-reg_receiver"/>
</dbReference>
<evidence type="ECO:0000256" key="1">
    <source>
        <dbReference type="PROSITE-ProRule" id="PRU00169"/>
    </source>
</evidence>
<dbReference type="PANTHER" id="PTHR37299:SF1">
    <property type="entry name" value="STAGE 0 SPORULATION PROTEIN A HOMOLOG"/>
    <property type="match status" value="1"/>
</dbReference>
<dbReference type="GO" id="GO:0000156">
    <property type="term" value="F:phosphorelay response regulator activity"/>
    <property type="evidence" value="ECO:0007669"/>
    <property type="project" value="InterPro"/>
</dbReference>
<feature type="domain" description="HTH LytTR-type" evidence="3">
    <location>
        <begin position="132"/>
        <end position="229"/>
    </location>
</feature>
<accession>A0A4P5PDA3</accession>
<dbReference type="SMART" id="SM00850">
    <property type="entry name" value="LytTR"/>
    <property type="match status" value="1"/>
</dbReference>
<dbReference type="InterPro" id="IPR011006">
    <property type="entry name" value="CheY-like_superfamily"/>
</dbReference>
<dbReference type="Proteomes" id="UP000290567">
    <property type="component" value="Unassembled WGS sequence"/>
</dbReference>
<dbReference type="Pfam" id="PF04397">
    <property type="entry name" value="LytTR"/>
    <property type="match status" value="1"/>
</dbReference>
<sequence length="233" mass="27644">MIQIICCDDERIMRKSLRKIIEPELQLRGNAYEINEYCSGEALLNSEDIKEADIFFLDIEMQTLNGIETAREIRKRNQRAVIIFITAYADFVFHGYEVKAMNYILKPYTDAQIKRILHQALEELELENNFYFMIEQKSGSTKIDLKKVRYFSSDRRVIHTYLSNDKLTFYGKLNELEDQLPNFFIRIHNRFLVNLNFITVVESSWVFCGEDKLPVSRKYKHELDITFAKNILN</sequence>
<feature type="modified residue" description="4-aspartylphosphate" evidence="1">
    <location>
        <position position="58"/>
    </location>
</feature>
<dbReference type="Gene3D" id="2.40.50.1020">
    <property type="entry name" value="LytTr DNA-binding domain"/>
    <property type="match status" value="1"/>
</dbReference>
<dbReference type="AlphaFoldDB" id="A0A4P5PDA3"/>
<evidence type="ECO:0000313" key="5">
    <source>
        <dbReference type="Proteomes" id="UP000290567"/>
    </source>
</evidence>
<dbReference type="PROSITE" id="PS50110">
    <property type="entry name" value="RESPONSE_REGULATORY"/>
    <property type="match status" value="1"/>
</dbReference>
<evidence type="ECO:0000259" key="3">
    <source>
        <dbReference type="PROSITE" id="PS50930"/>
    </source>
</evidence>
<reference evidence="5" key="1">
    <citation type="submission" date="2019-02" db="EMBL/GenBank/DDBJ databases">
        <title>Draft genome sequence of Enterococcus sp. Gos25-1.</title>
        <authorList>
            <person name="Tanaka N."/>
            <person name="Shiwa Y."/>
            <person name="Fujita N."/>
        </authorList>
    </citation>
    <scope>NUCLEOTIDE SEQUENCE [LARGE SCALE GENOMIC DNA]</scope>
    <source>
        <strain evidence="5">Gos25-1</strain>
    </source>
</reference>
<dbReference type="Pfam" id="PF00072">
    <property type="entry name" value="Response_reg"/>
    <property type="match status" value="1"/>
</dbReference>
<gene>
    <name evidence="4" type="ORF">NRIC_18890</name>
</gene>